<feature type="domain" description="Nitroreductase" evidence="1">
    <location>
        <begin position="67"/>
        <end position="151"/>
    </location>
</feature>
<dbReference type="SUPFAM" id="SSF55469">
    <property type="entry name" value="FMN-dependent nitroreductase-like"/>
    <property type="match status" value="1"/>
</dbReference>
<dbReference type="EMBL" id="CP002360">
    <property type="protein sequence ID" value="AEE97290.1"/>
    <property type="molecule type" value="Genomic_DNA"/>
</dbReference>
<proteinExistence type="predicted"/>
<dbReference type="AlphaFoldDB" id="F4A2U7"/>
<reference evidence="3" key="1">
    <citation type="submission" date="2010-11" db="EMBL/GenBank/DDBJ databases">
        <title>The complete genome of Mahella australiensis DSM 15567.</title>
        <authorList>
            <consortium name="US DOE Joint Genome Institute (JGI-PGF)"/>
            <person name="Lucas S."/>
            <person name="Copeland A."/>
            <person name="Lapidus A."/>
            <person name="Bruce D."/>
            <person name="Goodwin L."/>
            <person name="Pitluck S."/>
            <person name="Kyrpides N."/>
            <person name="Mavromatis K."/>
            <person name="Pagani I."/>
            <person name="Ivanova N."/>
            <person name="Teshima H."/>
            <person name="Brettin T."/>
            <person name="Detter J.C."/>
            <person name="Han C."/>
            <person name="Tapia R."/>
            <person name="Land M."/>
            <person name="Hauser L."/>
            <person name="Markowitz V."/>
            <person name="Cheng J.-F."/>
            <person name="Hugenholtz P."/>
            <person name="Woyke T."/>
            <person name="Wu D."/>
            <person name="Spring S."/>
            <person name="Pukall R."/>
            <person name="Steenblock K."/>
            <person name="Schneider S."/>
            <person name="Klenk H.-P."/>
            <person name="Eisen J.A."/>
        </authorList>
    </citation>
    <scope>NUCLEOTIDE SEQUENCE [LARGE SCALE GENOMIC DNA]</scope>
    <source>
        <strain evidence="3">DSM 15567 / CIP 107919 / 50-1 BON</strain>
    </source>
</reference>
<dbReference type="PANTHER" id="PTHR23026:SF123">
    <property type="entry name" value="NAD(P)H NITROREDUCTASE RV3131-RELATED"/>
    <property type="match status" value="1"/>
</dbReference>
<gene>
    <name evidence="2" type="ordered locus">Mahau_2118</name>
</gene>
<evidence type="ECO:0000313" key="2">
    <source>
        <dbReference type="EMBL" id="AEE97290.1"/>
    </source>
</evidence>
<evidence type="ECO:0000259" key="1">
    <source>
        <dbReference type="Pfam" id="PF00881"/>
    </source>
</evidence>
<dbReference type="KEGG" id="mas:Mahau_2118"/>
<name>F4A2U7_MAHA5</name>
<dbReference type="PANTHER" id="PTHR23026">
    <property type="entry name" value="NADPH NITROREDUCTASE"/>
    <property type="match status" value="1"/>
</dbReference>
<organism evidence="2 3">
    <name type="scientific">Mahella australiensis (strain DSM 15567 / CIP 107919 / 50-1 BON)</name>
    <dbReference type="NCBI Taxonomy" id="697281"/>
    <lineage>
        <taxon>Bacteria</taxon>
        <taxon>Bacillati</taxon>
        <taxon>Bacillota</taxon>
        <taxon>Clostridia</taxon>
        <taxon>Thermoanaerobacterales</taxon>
        <taxon>Thermoanaerobacterales Family IV. Incertae Sedis</taxon>
        <taxon>Mahella</taxon>
    </lineage>
</organism>
<dbReference type="STRING" id="697281.Mahau_2118"/>
<dbReference type="Proteomes" id="UP000008457">
    <property type="component" value="Chromosome"/>
</dbReference>
<dbReference type="OrthoDB" id="9812105at2"/>
<dbReference type="HOGENOM" id="CLU_070764_7_1_9"/>
<dbReference type="GO" id="GO:0016491">
    <property type="term" value="F:oxidoreductase activity"/>
    <property type="evidence" value="ECO:0007669"/>
    <property type="project" value="InterPro"/>
</dbReference>
<feature type="domain" description="Nitroreductase" evidence="1">
    <location>
        <begin position="7"/>
        <end position="60"/>
    </location>
</feature>
<keyword evidence="3" id="KW-1185">Reference proteome</keyword>
<sequence length="175" mass="19586">MDIIDAIMNRQSIRHYLDKDVGDDIIKELVKAGCQAPSAHNRQPWAFIVTKDKEKMNEIALNSTYAKFLPTASAAIIVCSHFDPLQQIPALPSPNLHSSQDVAAAAENILLAALNYGLGTCWIGDINDALLRRLFDIPADYRPMIIIAVGYPDPGHMTPKRKRKPLDEALHWDMW</sequence>
<dbReference type="InterPro" id="IPR000415">
    <property type="entry name" value="Nitroreductase-like"/>
</dbReference>
<accession>F4A2U7</accession>
<dbReference type="InterPro" id="IPR029479">
    <property type="entry name" value="Nitroreductase"/>
</dbReference>
<evidence type="ECO:0000313" key="3">
    <source>
        <dbReference type="Proteomes" id="UP000008457"/>
    </source>
</evidence>
<dbReference type="RefSeq" id="WP_013781718.1">
    <property type="nucleotide sequence ID" value="NC_015520.1"/>
</dbReference>
<reference evidence="2 3" key="2">
    <citation type="journal article" date="2011" name="Stand. Genomic Sci.">
        <title>Complete genome sequence of Mahella australiensis type strain (50-1 BON).</title>
        <authorList>
            <person name="Sikorski J."/>
            <person name="Teshima H."/>
            <person name="Nolan M."/>
            <person name="Lucas S."/>
            <person name="Hammon N."/>
            <person name="Deshpande S."/>
            <person name="Cheng J.F."/>
            <person name="Pitluck S."/>
            <person name="Liolios K."/>
            <person name="Pagani I."/>
            <person name="Ivanova N."/>
            <person name="Huntemann M."/>
            <person name="Mavromatis K."/>
            <person name="Ovchinikova G."/>
            <person name="Pati A."/>
            <person name="Tapia R."/>
            <person name="Han C."/>
            <person name="Goodwin L."/>
            <person name="Chen A."/>
            <person name="Palaniappan K."/>
            <person name="Land M."/>
            <person name="Hauser L."/>
            <person name="Ngatchou-Djao O.D."/>
            <person name="Rohde M."/>
            <person name="Pukall R."/>
            <person name="Spring S."/>
            <person name="Abt B."/>
            <person name="Goker M."/>
            <person name="Detter J.C."/>
            <person name="Woyke T."/>
            <person name="Bristow J."/>
            <person name="Markowitz V."/>
            <person name="Hugenholtz P."/>
            <person name="Eisen J.A."/>
            <person name="Kyrpides N.C."/>
            <person name="Klenk H.P."/>
            <person name="Lapidus A."/>
        </authorList>
    </citation>
    <scope>NUCLEOTIDE SEQUENCE [LARGE SCALE GENOMIC DNA]</scope>
    <source>
        <strain evidence="3">DSM 15567 / CIP 107919 / 50-1 BON</strain>
    </source>
</reference>
<dbReference type="InterPro" id="IPR050627">
    <property type="entry name" value="Nitroreductase/BluB"/>
</dbReference>
<dbReference type="eggNOG" id="COG0778">
    <property type="taxonomic scope" value="Bacteria"/>
</dbReference>
<protein>
    <submittedName>
        <fullName evidence="2">Nitroreductase</fullName>
    </submittedName>
</protein>
<dbReference type="Pfam" id="PF00881">
    <property type="entry name" value="Nitroreductase"/>
    <property type="match status" value="2"/>
</dbReference>
<dbReference type="Gene3D" id="3.40.109.10">
    <property type="entry name" value="NADH Oxidase"/>
    <property type="match status" value="1"/>
</dbReference>